<organism evidence="1 2">
    <name type="scientific">Pseudoalteromonas amylolytica</name>
    <dbReference type="NCBI Taxonomy" id="1859457"/>
    <lineage>
        <taxon>Bacteria</taxon>
        <taxon>Pseudomonadati</taxon>
        <taxon>Pseudomonadota</taxon>
        <taxon>Gammaproteobacteria</taxon>
        <taxon>Alteromonadales</taxon>
        <taxon>Pseudoalteromonadaceae</taxon>
        <taxon>Pseudoalteromonas</taxon>
    </lineage>
</organism>
<dbReference type="Proteomes" id="UP000179786">
    <property type="component" value="Unassembled WGS sequence"/>
</dbReference>
<name>A0A1S1MPB5_9GAMM</name>
<sequence length="90" mass="10563">MGFKKSDLEYSDYSWTALPNDDPKITGKPDSTRFSRYEGYEMLYMIDKVLEHRDLTSVRSGQKVESIIRTELPSTTQSQEKVFNFVNDNW</sequence>
<protein>
    <submittedName>
        <fullName evidence="1">Uncharacterized protein</fullName>
    </submittedName>
</protein>
<dbReference type="EMBL" id="MKJU01000031">
    <property type="protein sequence ID" value="OHU88275.1"/>
    <property type="molecule type" value="Genomic_DNA"/>
</dbReference>
<dbReference type="OrthoDB" id="796745at2"/>
<evidence type="ECO:0000313" key="2">
    <source>
        <dbReference type="Proteomes" id="UP000179786"/>
    </source>
</evidence>
<gene>
    <name evidence="1" type="ORF">BET10_19565</name>
</gene>
<keyword evidence="2" id="KW-1185">Reference proteome</keyword>
<reference evidence="1 2" key="1">
    <citation type="submission" date="2016-09" db="EMBL/GenBank/DDBJ databases">
        <title>Pseudoalteromonas amylolytica sp. nov., isolated from the surface seawater.</title>
        <authorList>
            <person name="Wu Y.-H."/>
            <person name="Cheng H."/>
            <person name="Jin X.-B."/>
            <person name="Wang C.-S."/>
            <person name="Xu X.-W."/>
        </authorList>
    </citation>
    <scope>NUCLEOTIDE SEQUENCE [LARGE SCALE GENOMIC DNA]</scope>
    <source>
        <strain evidence="1 2">JW1</strain>
    </source>
</reference>
<proteinExistence type="predicted"/>
<dbReference type="STRING" id="1859457.BET10_19565"/>
<evidence type="ECO:0000313" key="1">
    <source>
        <dbReference type="EMBL" id="OHU88275.1"/>
    </source>
</evidence>
<comment type="caution">
    <text evidence="1">The sequence shown here is derived from an EMBL/GenBank/DDBJ whole genome shotgun (WGS) entry which is preliminary data.</text>
</comment>
<accession>A0A1S1MPB5</accession>
<dbReference type="AlphaFoldDB" id="A0A1S1MPB5"/>
<dbReference type="RefSeq" id="WP_070986965.1">
    <property type="nucleotide sequence ID" value="NZ_MKJU01000031.1"/>
</dbReference>